<dbReference type="PANTHER" id="PTHR40980:SF4">
    <property type="entry name" value="TONB-DEPENDENT RECEPTOR-LIKE BETA-BARREL DOMAIN-CONTAINING PROTEIN"/>
    <property type="match status" value="1"/>
</dbReference>
<sequence length="803" mass="90538">MRYFFALVFICFGGMARAQSGNAVLSGTVKNKTDKSAIAYANVVLKKSGDSSFVTGVVTDEKGQFTIQNISEGKYMLEISRIGFNTKSLPFLAGKLNKYFDLGIIELTPQNTALTEVTVTANPDAVTNRMDKKTFKLGDNISQAGGSLLQAMKNLPGVTTDESGKVLIRGSNRVTILIDGKQTALTGFGNQAALDNIPASAIERIEIINNPSSRYDANGNAGIINIIYKKSRQNGLNGKIGFSTGLGALWMKEKNLPGIRPQYAATPKVNPSLSLNYRKNKVNAFFQGDYLYNKTLNRNDFAERFYSDGDTVRQQVLRNRITTSGTVRTGIDWFINNNNTLTISGLYSREVIKDNGDIPYYNSNLTQQKRLWKFFEDEVITASTVAATYQHKFNQAGHVLNISLNYTFNREDEKYFLTNIMPSYTGRDTFMLIADQNVTDLTIDYTKPLKHGRFETGTKLRWRYIPTDMRFYPGINSPLDTNAAGWAKYQEVIPAVYGNYIYESKMFELEAGLRVEYVNLQYNVNPDHNTYKSDGYNYFQPFPSVRLGYNLDEHNKLSLYYNRRVDRPDEGDIRIFPKYDEPEILKVGNPALRPQFTQTIEAGYKSSWNTGYLYTAFFYKLSNHTITRIGTTAPGSDIIYSVFQNADKAWNTGMELIANQTLSPVFTINVNAMLYKNTIGAFSAENKYPVPVTYSAGRETAWSGNIKLNGLIKLPKNTDLQLTAIYLAPDIIPQGRIARRFSVDFGAKKAIQGNKGELFINATDIFNTLRIQKDIRGTNFRVISTDYYETQVFRLGYSYKFSQ</sequence>
<evidence type="ECO:0000256" key="2">
    <source>
        <dbReference type="ARBA" id="ARBA00023136"/>
    </source>
</evidence>
<keyword evidence="2" id="KW-0472">Membrane</keyword>
<dbReference type="Pfam" id="PF07715">
    <property type="entry name" value="Plug"/>
    <property type="match status" value="1"/>
</dbReference>
<feature type="domain" description="TonB-dependent receptor plug" evidence="5">
    <location>
        <begin position="143"/>
        <end position="222"/>
    </location>
</feature>
<evidence type="ECO:0000256" key="4">
    <source>
        <dbReference type="SAM" id="SignalP"/>
    </source>
</evidence>
<dbReference type="RefSeq" id="WP_187256604.1">
    <property type="nucleotide sequence ID" value="NZ_JBHULF010000014.1"/>
</dbReference>
<dbReference type="InterPro" id="IPR041700">
    <property type="entry name" value="OMP_b-brl_3"/>
</dbReference>
<comment type="caution">
    <text evidence="7">The sequence shown here is derived from an EMBL/GenBank/DDBJ whole genome shotgun (WGS) entry which is preliminary data.</text>
</comment>
<dbReference type="InterPro" id="IPR036942">
    <property type="entry name" value="Beta-barrel_TonB_sf"/>
</dbReference>
<comment type="subcellular location">
    <subcellularLocation>
        <location evidence="1">Cell outer membrane</location>
    </subcellularLocation>
</comment>
<dbReference type="SUPFAM" id="SSF49464">
    <property type="entry name" value="Carboxypeptidase regulatory domain-like"/>
    <property type="match status" value="1"/>
</dbReference>
<dbReference type="InterPro" id="IPR012910">
    <property type="entry name" value="Plug_dom"/>
</dbReference>
<organism evidence="7 8">
    <name type="scientific">Flavihumibacter stibioxidans</name>
    <dbReference type="NCBI Taxonomy" id="1834163"/>
    <lineage>
        <taxon>Bacteria</taxon>
        <taxon>Pseudomonadati</taxon>
        <taxon>Bacteroidota</taxon>
        <taxon>Chitinophagia</taxon>
        <taxon>Chitinophagales</taxon>
        <taxon>Chitinophagaceae</taxon>
        <taxon>Flavihumibacter</taxon>
    </lineage>
</organism>
<evidence type="ECO:0000259" key="6">
    <source>
        <dbReference type="Pfam" id="PF14905"/>
    </source>
</evidence>
<dbReference type="EMBL" id="MBUA01000012">
    <property type="protein sequence ID" value="MBC6491298.1"/>
    <property type="molecule type" value="Genomic_DNA"/>
</dbReference>
<evidence type="ECO:0000256" key="1">
    <source>
        <dbReference type="ARBA" id="ARBA00004442"/>
    </source>
</evidence>
<evidence type="ECO:0000313" key="8">
    <source>
        <dbReference type="Proteomes" id="UP000765802"/>
    </source>
</evidence>
<gene>
    <name evidence="7" type="ORF">BC349_09665</name>
</gene>
<proteinExistence type="predicted"/>
<dbReference type="InterPro" id="IPR037066">
    <property type="entry name" value="Plug_dom_sf"/>
</dbReference>
<protein>
    <submittedName>
        <fullName evidence="7">TonB-dependent receptor</fullName>
    </submittedName>
</protein>
<dbReference type="PANTHER" id="PTHR40980">
    <property type="entry name" value="PLUG DOMAIN-CONTAINING PROTEIN"/>
    <property type="match status" value="1"/>
</dbReference>
<dbReference type="Gene3D" id="2.170.130.10">
    <property type="entry name" value="TonB-dependent receptor, plug domain"/>
    <property type="match status" value="1"/>
</dbReference>
<keyword evidence="3" id="KW-0998">Cell outer membrane</keyword>
<keyword evidence="7" id="KW-0675">Receptor</keyword>
<dbReference type="Proteomes" id="UP000765802">
    <property type="component" value="Unassembled WGS sequence"/>
</dbReference>
<accession>A0ABR7M8D8</accession>
<name>A0ABR7M8D8_9BACT</name>
<dbReference type="InterPro" id="IPR008969">
    <property type="entry name" value="CarboxyPept-like_regulatory"/>
</dbReference>
<dbReference type="Pfam" id="PF14905">
    <property type="entry name" value="OMP_b-brl_3"/>
    <property type="match status" value="1"/>
</dbReference>
<feature type="domain" description="Outer membrane protein beta-barrel" evidence="6">
    <location>
        <begin position="391"/>
        <end position="799"/>
    </location>
</feature>
<feature type="chain" id="PRO_5047445252" evidence="4">
    <location>
        <begin position="19"/>
        <end position="803"/>
    </location>
</feature>
<evidence type="ECO:0000313" key="7">
    <source>
        <dbReference type="EMBL" id="MBC6491298.1"/>
    </source>
</evidence>
<evidence type="ECO:0000259" key="5">
    <source>
        <dbReference type="Pfam" id="PF07715"/>
    </source>
</evidence>
<reference evidence="7 8" key="1">
    <citation type="submission" date="2016-07" db="EMBL/GenBank/DDBJ databases">
        <title>Genome analysis of Flavihumibacter stibioxidans YS-17.</title>
        <authorList>
            <person name="Shi K."/>
            <person name="Han Y."/>
            <person name="Wang G."/>
        </authorList>
    </citation>
    <scope>NUCLEOTIDE SEQUENCE [LARGE SCALE GENOMIC DNA]</scope>
    <source>
        <strain evidence="7 8">YS-17</strain>
    </source>
</reference>
<feature type="signal peptide" evidence="4">
    <location>
        <begin position="1"/>
        <end position="18"/>
    </location>
</feature>
<dbReference type="Pfam" id="PF13715">
    <property type="entry name" value="CarbopepD_reg_2"/>
    <property type="match status" value="1"/>
</dbReference>
<keyword evidence="8" id="KW-1185">Reference proteome</keyword>
<dbReference type="Gene3D" id="2.60.40.1120">
    <property type="entry name" value="Carboxypeptidase-like, regulatory domain"/>
    <property type="match status" value="1"/>
</dbReference>
<keyword evidence="4" id="KW-0732">Signal</keyword>
<dbReference type="SUPFAM" id="SSF56935">
    <property type="entry name" value="Porins"/>
    <property type="match status" value="1"/>
</dbReference>
<dbReference type="Gene3D" id="2.40.170.20">
    <property type="entry name" value="TonB-dependent receptor, beta-barrel domain"/>
    <property type="match status" value="1"/>
</dbReference>
<evidence type="ECO:0000256" key="3">
    <source>
        <dbReference type="ARBA" id="ARBA00023237"/>
    </source>
</evidence>